<evidence type="ECO:0000256" key="1">
    <source>
        <dbReference type="ARBA" id="ARBA00004651"/>
    </source>
</evidence>
<evidence type="ECO:0000256" key="8">
    <source>
        <dbReference type="SAM" id="Phobius"/>
    </source>
</evidence>
<dbReference type="PANTHER" id="PTHR34979:SF1">
    <property type="entry name" value="INNER MEMBRANE PROTEIN YGAZ"/>
    <property type="match status" value="1"/>
</dbReference>
<keyword evidence="3" id="KW-0813">Transport</keyword>
<dbReference type="EMBL" id="BMYO01000003">
    <property type="protein sequence ID" value="GHD60862.1"/>
    <property type="molecule type" value="Genomic_DNA"/>
</dbReference>
<evidence type="ECO:0000256" key="6">
    <source>
        <dbReference type="ARBA" id="ARBA00022989"/>
    </source>
</evidence>
<evidence type="ECO:0000256" key="2">
    <source>
        <dbReference type="ARBA" id="ARBA00010735"/>
    </source>
</evidence>
<evidence type="ECO:0000256" key="3">
    <source>
        <dbReference type="ARBA" id="ARBA00022448"/>
    </source>
</evidence>
<reference evidence="10" key="1">
    <citation type="journal article" date="2019" name="Int. J. Syst. Evol. Microbiol.">
        <title>The Global Catalogue of Microorganisms (GCM) 10K type strain sequencing project: providing services to taxonomists for standard genome sequencing and annotation.</title>
        <authorList>
            <consortium name="The Broad Institute Genomics Platform"/>
            <consortium name="The Broad Institute Genome Sequencing Center for Infectious Disease"/>
            <person name="Wu L."/>
            <person name="Ma J."/>
        </authorList>
    </citation>
    <scope>NUCLEOTIDE SEQUENCE [LARGE SCALE GENOMIC DNA]</scope>
    <source>
        <strain evidence="10">KCTC 23701</strain>
    </source>
</reference>
<dbReference type="InterPro" id="IPR011606">
    <property type="entry name" value="Brnchd-chn_aa_trnsp_permease"/>
</dbReference>
<dbReference type="PANTHER" id="PTHR34979">
    <property type="entry name" value="INNER MEMBRANE PROTEIN YGAZ"/>
    <property type="match status" value="1"/>
</dbReference>
<feature type="transmembrane region" description="Helical" evidence="8">
    <location>
        <begin position="161"/>
        <end position="179"/>
    </location>
</feature>
<keyword evidence="6 8" id="KW-1133">Transmembrane helix</keyword>
<feature type="transmembrane region" description="Helical" evidence="8">
    <location>
        <begin position="131"/>
        <end position="155"/>
    </location>
</feature>
<gene>
    <name evidence="9" type="ORF">GCM10007350_14590</name>
</gene>
<feature type="transmembrane region" description="Helical" evidence="8">
    <location>
        <begin position="68"/>
        <end position="86"/>
    </location>
</feature>
<evidence type="ECO:0000313" key="9">
    <source>
        <dbReference type="EMBL" id="GHD60862.1"/>
    </source>
</evidence>
<protein>
    <submittedName>
        <fullName evidence="9">Branched-chain amino acid ABC transporter permease</fullName>
    </submittedName>
</protein>
<comment type="caution">
    <text evidence="9">The sequence shown here is derived from an EMBL/GenBank/DDBJ whole genome shotgun (WGS) entry which is preliminary data.</text>
</comment>
<comment type="subcellular location">
    <subcellularLocation>
        <location evidence="1">Cell membrane</location>
        <topology evidence="1">Multi-pass membrane protein</topology>
    </subcellularLocation>
</comment>
<dbReference type="RefSeq" id="WP_189459518.1">
    <property type="nucleotide sequence ID" value="NZ_BMYO01000003.1"/>
</dbReference>
<comment type="similarity">
    <text evidence="2">Belongs to the AzlC family.</text>
</comment>
<keyword evidence="7 8" id="KW-0472">Membrane</keyword>
<accession>A0ABQ3H076</accession>
<evidence type="ECO:0000256" key="5">
    <source>
        <dbReference type="ARBA" id="ARBA00022692"/>
    </source>
</evidence>
<dbReference type="Pfam" id="PF03591">
    <property type="entry name" value="AzlC"/>
    <property type="match status" value="1"/>
</dbReference>
<evidence type="ECO:0000256" key="4">
    <source>
        <dbReference type="ARBA" id="ARBA00022475"/>
    </source>
</evidence>
<sequence>MHSHGAWVTALKRSSPFLLSAFLSGIVFGALAENAGLSVGNSLLMSAWVYSGAAQFVGLQLLITHADLAVVLLTTLLLSLRFFIYSMSLVDEVKAVPISYRALLAFGLIDQVFFLAKDRYKEPVSARAKHVFFLACVLIFYFNWLAGTALGIYVGDRMASHVAHLGFDFIATASFIAMLGPYLKQRRFLLVSLAALILYLPCQNLPYNLGLIVACLGAVTLVKLSGFSRERAVSGASA</sequence>
<keyword evidence="5 8" id="KW-0812">Transmembrane</keyword>
<evidence type="ECO:0000256" key="7">
    <source>
        <dbReference type="ARBA" id="ARBA00023136"/>
    </source>
</evidence>
<dbReference type="Proteomes" id="UP000604737">
    <property type="component" value="Unassembled WGS sequence"/>
</dbReference>
<proteinExistence type="inferred from homology"/>
<name>A0ABQ3H076_9NEIS</name>
<feature type="transmembrane region" description="Helical" evidence="8">
    <location>
        <begin position="42"/>
        <end position="63"/>
    </location>
</feature>
<organism evidence="9 10">
    <name type="scientific">Jeongeupia chitinilytica</name>
    <dbReference type="NCBI Taxonomy" id="1041641"/>
    <lineage>
        <taxon>Bacteria</taxon>
        <taxon>Pseudomonadati</taxon>
        <taxon>Pseudomonadota</taxon>
        <taxon>Betaproteobacteria</taxon>
        <taxon>Neisseriales</taxon>
        <taxon>Chitinibacteraceae</taxon>
        <taxon>Jeongeupia</taxon>
    </lineage>
</organism>
<feature type="transmembrane region" description="Helical" evidence="8">
    <location>
        <begin position="98"/>
        <end position="116"/>
    </location>
</feature>
<keyword evidence="4" id="KW-1003">Cell membrane</keyword>
<keyword evidence="10" id="KW-1185">Reference proteome</keyword>
<evidence type="ECO:0000313" key="10">
    <source>
        <dbReference type="Proteomes" id="UP000604737"/>
    </source>
</evidence>
<feature type="transmembrane region" description="Helical" evidence="8">
    <location>
        <begin position="207"/>
        <end position="224"/>
    </location>
</feature>